<dbReference type="GO" id="GO:0005886">
    <property type="term" value="C:plasma membrane"/>
    <property type="evidence" value="ECO:0007669"/>
    <property type="project" value="UniProtKB-SubCell"/>
</dbReference>
<feature type="transmembrane region" description="Helical" evidence="7">
    <location>
        <begin position="118"/>
        <end position="139"/>
    </location>
</feature>
<dbReference type="AlphaFoldDB" id="A0A2T2XKT2"/>
<dbReference type="Pfam" id="PF03773">
    <property type="entry name" value="ArsP_1"/>
    <property type="match status" value="1"/>
</dbReference>
<gene>
    <name evidence="8" type="ORF">C7B46_02770</name>
</gene>
<feature type="transmembrane region" description="Helical" evidence="7">
    <location>
        <begin position="331"/>
        <end position="353"/>
    </location>
</feature>
<evidence type="ECO:0000256" key="2">
    <source>
        <dbReference type="ARBA" id="ARBA00006386"/>
    </source>
</evidence>
<evidence type="ECO:0000313" key="9">
    <source>
        <dbReference type="Proteomes" id="UP000242972"/>
    </source>
</evidence>
<dbReference type="Proteomes" id="UP000242972">
    <property type="component" value="Unassembled WGS sequence"/>
</dbReference>
<keyword evidence="6 7" id="KW-0472">Membrane</keyword>
<comment type="caution">
    <text evidence="8">The sequence shown here is derived from an EMBL/GenBank/DDBJ whole genome shotgun (WGS) entry which is preliminary data.</text>
</comment>
<sequence length="354" mass="37861">MVIEPQSTPESSRWPKWALILFIILTVALVYYAKWGPYSHKIFVVAAKHTLGASIVTGKSSQSPAPSWQAAWTYTWTYFKDIWSALLAGLVVGAGVESLLPPGWLTKTFGQIGWKSRLLATVAAVPSMMCTCCSSPIVVNLKRQNVSTGSVLSYWVANPILNPATIVFMGFVLGWNWALLRIFVGLALVLIIGALGDRWLPAGVDPAHADALLAAPDPSTGKILSRFFQSLFRLISRLLPEYIILVMALGAARAWLFPAMNATIGHSLWLVLVLAVAGTLFVIPTAGEIPIVAVLMQYGLGLGGAGTLMLTLPAVSLPSMAMVSQAISPKVLAKVALTVAIFGLVTGVLAHFLL</sequence>
<feature type="transmembrane region" description="Helical" evidence="7">
    <location>
        <begin position="151"/>
        <end position="171"/>
    </location>
</feature>
<accession>A0A2T2XKT2</accession>
<dbReference type="PANTHER" id="PTHR43299">
    <property type="entry name" value="UPF0718 PROTEIN YRAQ"/>
    <property type="match status" value="1"/>
</dbReference>
<feature type="transmembrane region" description="Helical" evidence="7">
    <location>
        <begin position="234"/>
        <end position="256"/>
    </location>
</feature>
<keyword evidence="5 7" id="KW-1133">Transmembrane helix</keyword>
<dbReference type="PANTHER" id="PTHR43299:SF1">
    <property type="entry name" value="UPF0718 PROTEIN YRAQ"/>
    <property type="match status" value="1"/>
</dbReference>
<name>A0A2T2XKT2_9FIRM</name>
<comment type="subcellular location">
    <subcellularLocation>
        <location evidence="1">Cell membrane</location>
        <topology evidence="1">Multi-pass membrane protein</topology>
    </subcellularLocation>
</comment>
<evidence type="ECO:0000256" key="7">
    <source>
        <dbReference type="SAM" id="Phobius"/>
    </source>
</evidence>
<evidence type="ECO:0000256" key="3">
    <source>
        <dbReference type="ARBA" id="ARBA00022475"/>
    </source>
</evidence>
<evidence type="ECO:0000313" key="8">
    <source>
        <dbReference type="EMBL" id="PSR35091.1"/>
    </source>
</evidence>
<evidence type="ECO:0000256" key="5">
    <source>
        <dbReference type="ARBA" id="ARBA00022989"/>
    </source>
</evidence>
<keyword evidence="4 7" id="KW-0812">Transmembrane</keyword>
<feature type="transmembrane region" description="Helical" evidence="7">
    <location>
        <begin position="298"/>
        <end position="319"/>
    </location>
</feature>
<evidence type="ECO:0000256" key="1">
    <source>
        <dbReference type="ARBA" id="ARBA00004651"/>
    </source>
</evidence>
<feature type="transmembrane region" description="Helical" evidence="7">
    <location>
        <begin position="178"/>
        <end position="196"/>
    </location>
</feature>
<proteinExistence type="inferred from homology"/>
<dbReference type="InterPro" id="IPR005524">
    <property type="entry name" value="DUF318"/>
</dbReference>
<feature type="transmembrane region" description="Helical" evidence="7">
    <location>
        <begin position="82"/>
        <end position="106"/>
    </location>
</feature>
<keyword evidence="3" id="KW-1003">Cell membrane</keyword>
<reference evidence="8 9" key="1">
    <citation type="journal article" date="2014" name="BMC Genomics">
        <title>Comparison of environmental and isolate Sulfobacillus genomes reveals diverse carbon, sulfur, nitrogen, and hydrogen metabolisms.</title>
        <authorList>
            <person name="Justice N.B."/>
            <person name="Norman A."/>
            <person name="Brown C.T."/>
            <person name="Singh A."/>
            <person name="Thomas B.C."/>
            <person name="Banfield J.F."/>
        </authorList>
    </citation>
    <scope>NUCLEOTIDE SEQUENCE [LARGE SCALE GENOMIC DNA]</scope>
    <source>
        <strain evidence="8">AMDSBA4</strain>
    </source>
</reference>
<feature type="transmembrane region" description="Helical" evidence="7">
    <location>
        <begin position="268"/>
        <end position="286"/>
    </location>
</feature>
<organism evidence="8 9">
    <name type="scientific">Sulfobacillus benefaciens</name>
    <dbReference type="NCBI Taxonomy" id="453960"/>
    <lineage>
        <taxon>Bacteria</taxon>
        <taxon>Bacillati</taxon>
        <taxon>Bacillota</taxon>
        <taxon>Clostridia</taxon>
        <taxon>Eubacteriales</taxon>
        <taxon>Clostridiales Family XVII. Incertae Sedis</taxon>
        <taxon>Sulfobacillus</taxon>
    </lineage>
</organism>
<feature type="transmembrane region" description="Helical" evidence="7">
    <location>
        <begin position="17"/>
        <end position="33"/>
    </location>
</feature>
<evidence type="ECO:0000256" key="4">
    <source>
        <dbReference type="ARBA" id="ARBA00022692"/>
    </source>
</evidence>
<protein>
    <submittedName>
        <fullName evidence="8">Permease</fullName>
    </submittedName>
</protein>
<evidence type="ECO:0000256" key="6">
    <source>
        <dbReference type="ARBA" id="ARBA00023136"/>
    </source>
</evidence>
<comment type="similarity">
    <text evidence="2">Belongs to the UPF0718 family.</text>
</comment>
<dbReference type="EMBL" id="PXYW01000004">
    <property type="protein sequence ID" value="PSR35091.1"/>
    <property type="molecule type" value="Genomic_DNA"/>
</dbReference>